<gene>
    <name evidence="2" type="ORF">D3H65_23545</name>
</gene>
<protein>
    <recommendedName>
        <fullName evidence="4">Glycosyltransferase RgtA/B/C/D-like domain-containing protein</fullName>
    </recommendedName>
</protein>
<proteinExistence type="predicted"/>
<organism evidence="2 3">
    <name type="scientific">Paraflavitalea soli</name>
    <dbReference type="NCBI Taxonomy" id="2315862"/>
    <lineage>
        <taxon>Bacteria</taxon>
        <taxon>Pseudomonadati</taxon>
        <taxon>Bacteroidota</taxon>
        <taxon>Chitinophagia</taxon>
        <taxon>Chitinophagales</taxon>
        <taxon>Chitinophagaceae</taxon>
        <taxon>Paraflavitalea</taxon>
    </lineage>
</organism>
<feature type="transmembrane region" description="Helical" evidence="1">
    <location>
        <begin position="132"/>
        <end position="151"/>
    </location>
</feature>
<feature type="transmembrane region" description="Helical" evidence="1">
    <location>
        <begin position="273"/>
        <end position="295"/>
    </location>
</feature>
<feature type="transmembrane region" description="Helical" evidence="1">
    <location>
        <begin position="71"/>
        <end position="95"/>
    </location>
</feature>
<feature type="transmembrane region" description="Helical" evidence="1">
    <location>
        <begin position="107"/>
        <end position="126"/>
    </location>
</feature>
<accession>A0A3B7MYH5</accession>
<dbReference type="Proteomes" id="UP000263900">
    <property type="component" value="Chromosome"/>
</dbReference>
<reference evidence="2 3" key="1">
    <citation type="submission" date="2018-09" db="EMBL/GenBank/DDBJ databases">
        <title>Genome sequencing of strain 6GH32-13.</title>
        <authorList>
            <person name="Weon H.-Y."/>
            <person name="Heo J."/>
            <person name="Kwon S.-W."/>
        </authorList>
    </citation>
    <scope>NUCLEOTIDE SEQUENCE [LARGE SCALE GENOMIC DNA]</scope>
    <source>
        <strain evidence="2 3">5GH32-13</strain>
    </source>
</reference>
<dbReference type="AlphaFoldDB" id="A0A3B7MYH5"/>
<sequence length="427" mass="49200">MHQGAGLHSSLFYNRLWIASTGILIIIYFANCFTPFRLTNDTVRYFTLLEDLQGTLPAGFEKPADFLPFGYVYFLAGLSTLHLLTPFGIGFFQLLYLCGSLYFVKKLFGASIKIWPFVFLTLLNWTTLKLTITPLSEMQFLFFSTAALYCYQSFMKQRKAGFLILTVMLCLVCFITRTAGIGLVLALIVSFLISSRKKLMAWSRQQPFYAVLVIIIACSLLGFLVTRPKFIIYLSYFLGPLLRDPATFFSQNVRLHLVDWAELFINIPISKTGFLVSPVVAEIFYILTGLFFLGLLTVRLIRNHRMIPLPVIVYLIIYTLLIFNWPFFEARFWFPLVPLLAAILVQQGKESKPLYQKARMSYLLYYVATGIFVLGYYSRMSFDRPYLVKKHDAGKWQAEYEDHFGIKRVSDSSAVNKKAIYLLNKYD</sequence>
<evidence type="ECO:0000313" key="2">
    <source>
        <dbReference type="EMBL" id="AXY76785.1"/>
    </source>
</evidence>
<keyword evidence="1" id="KW-1133">Transmembrane helix</keyword>
<dbReference type="OrthoDB" id="675932at2"/>
<dbReference type="KEGG" id="pseg:D3H65_23545"/>
<evidence type="ECO:0000256" key="1">
    <source>
        <dbReference type="SAM" id="Phobius"/>
    </source>
</evidence>
<name>A0A3B7MYH5_9BACT</name>
<feature type="transmembrane region" description="Helical" evidence="1">
    <location>
        <begin position="360"/>
        <end position="378"/>
    </location>
</feature>
<feature type="transmembrane region" description="Helical" evidence="1">
    <location>
        <begin position="307"/>
        <end position="326"/>
    </location>
</feature>
<keyword evidence="1" id="KW-0812">Transmembrane</keyword>
<feature type="transmembrane region" description="Helical" evidence="1">
    <location>
        <begin position="12"/>
        <end position="30"/>
    </location>
</feature>
<feature type="transmembrane region" description="Helical" evidence="1">
    <location>
        <begin position="208"/>
        <end position="226"/>
    </location>
</feature>
<keyword evidence="3" id="KW-1185">Reference proteome</keyword>
<evidence type="ECO:0008006" key="4">
    <source>
        <dbReference type="Google" id="ProtNLM"/>
    </source>
</evidence>
<feature type="transmembrane region" description="Helical" evidence="1">
    <location>
        <begin position="163"/>
        <end position="193"/>
    </location>
</feature>
<keyword evidence="1" id="KW-0472">Membrane</keyword>
<evidence type="ECO:0000313" key="3">
    <source>
        <dbReference type="Proteomes" id="UP000263900"/>
    </source>
</evidence>
<dbReference type="EMBL" id="CP032157">
    <property type="protein sequence ID" value="AXY76785.1"/>
    <property type="molecule type" value="Genomic_DNA"/>
</dbReference>